<proteinExistence type="predicted"/>
<dbReference type="InterPro" id="IPR039634">
    <property type="entry name" value="Bul1-like"/>
</dbReference>
<protein>
    <recommendedName>
        <fullName evidence="1">Bul1 N-terminal domain-containing protein</fullName>
    </recommendedName>
</protein>
<name>A0A1Z8JS85_PICKU</name>
<dbReference type="Proteomes" id="UP000195871">
    <property type="component" value="Unassembled WGS sequence"/>
</dbReference>
<feature type="domain" description="Bul1 N-terminal" evidence="1">
    <location>
        <begin position="149"/>
        <end position="190"/>
    </location>
</feature>
<sequence length="527" mass="60742">MNPFYDILPSYQLDNHIYNFSLSNKEPHCQPPNYEELCFCPISSDNPVQTSIFPSSAMKPTNNISKPRQKNLALKASIRLQNSSTTFTPGDTIFGYVRVKNESTAIILLEQVIVSLECEIGMFSHRYNKLVSRNIIKTVDYEASSIQFHFQFKIPHYTLDDCCSRQFIEHLKLPPSMGHRHVNVSEKKQNWVNDFAKPGEYVSYYLQTSFFGRETYIGKQNKPEPDLFQVKKICHELRVELRSHGNDITSNGTTIEQLNEIERYVVKSIAEMEERKMLYDIGIETEKEQSDIINSTHKKATYQLKEGIVALSKGNCIVDIDFKKGFFSNVSGIFTIIPEICKMNTLQSFYKFDSSFSQNLPKPDYPTFIAIEPTLVIIDIQSEKHLPVVFDDFFLLHNKKEIVSYFSKFLVYLSKVIKLSKQGIPVPTPLIKTLDSLTHFVYQEIPISGLFRKQNVNLSWEYNRSFKSFRSTVEIPLEFDIKNITKHKITLLPGFQTCLFARLHKLELNITTKTGKGGVTFLPIHVV</sequence>
<dbReference type="AlphaFoldDB" id="A0A1Z8JS85"/>
<dbReference type="PANTHER" id="PTHR31904">
    <property type="entry name" value="BYPASS OF STOP CODON PROTEIN 5-RELATED"/>
    <property type="match status" value="1"/>
</dbReference>
<evidence type="ECO:0000259" key="1">
    <source>
        <dbReference type="Pfam" id="PF04425"/>
    </source>
</evidence>
<organism evidence="2 3">
    <name type="scientific">Pichia kudriavzevii</name>
    <name type="common">Yeast</name>
    <name type="synonym">Issatchenkia orientalis</name>
    <dbReference type="NCBI Taxonomy" id="4909"/>
    <lineage>
        <taxon>Eukaryota</taxon>
        <taxon>Fungi</taxon>
        <taxon>Dikarya</taxon>
        <taxon>Ascomycota</taxon>
        <taxon>Saccharomycotina</taxon>
        <taxon>Pichiomycetes</taxon>
        <taxon>Pichiales</taxon>
        <taxon>Pichiaceae</taxon>
        <taxon>Pichia</taxon>
    </lineage>
</organism>
<dbReference type="InterPro" id="IPR007519">
    <property type="entry name" value="Bul1_N"/>
</dbReference>
<dbReference type="PANTHER" id="PTHR31904:SF1">
    <property type="entry name" value="BYPASS OF STOP CODON PROTEIN 5-RELATED"/>
    <property type="match status" value="1"/>
</dbReference>
<dbReference type="VEuPathDB" id="FungiDB:C5L36_0A05515"/>
<evidence type="ECO:0000313" key="3">
    <source>
        <dbReference type="Proteomes" id="UP000195871"/>
    </source>
</evidence>
<reference evidence="2 3" key="1">
    <citation type="submission" date="2017-05" db="EMBL/GenBank/DDBJ databases">
        <title>The Genome Sequence of Candida krusei Ckrusei653.</title>
        <authorList>
            <person name="Cuomo C."/>
            <person name="Forche A."/>
            <person name="Young S."/>
            <person name="Abouelleil A."/>
            <person name="Cao P."/>
            <person name="Chapman S."/>
            <person name="Cusick C."/>
            <person name="Shea T."/>
            <person name="Nusbaum C."/>
            <person name="Birren B."/>
        </authorList>
    </citation>
    <scope>NUCLEOTIDE SEQUENCE [LARGE SCALE GENOMIC DNA]</scope>
    <source>
        <strain evidence="2 3">Ckrusei653</strain>
    </source>
</reference>
<comment type="caution">
    <text evidence="2">The sequence shown here is derived from an EMBL/GenBank/DDBJ whole genome shotgun (WGS) entry which is preliminary data.</text>
</comment>
<evidence type="ECO:0000313" key="2">
    <source>
        <dbReference type="EMBL" id="OUT23436.1"/>
    </source>
</evidence>
<accession>A0A1Z8JS85</accession>
<dbReference type="Pfam" id="PF04425">
    <property type="entry name" value="Bul1_N"/>
    <property type="match status" value="1"/>
</dbReference>
<gene>
    <name evidence="2" type="ORF">CAS74_001754</name>
</gene>
<dbReference type="EMBL" id="NHMM01000002">
    <property type="protein sequence ID" value="OUT23436.1"/>
    <property type="molecule type" value="Genomic_DNA"/>
</dbReference>